<accession>A0ABM9DMQ7</accession>
<proteinExistence type="predicted"/>
<sequence>MIFQKVADGHPQLVHIGCEGWGTIACQENYFIKFRETRPFSHSPEKGLNHNGFVKTSQCNAGSEPVCANHIP</sequence>
<comment type="caution">
    <text evidence="1">The sequence shown here is derived from an EMBL/GenBank/DDBJ whole genome shotgun (WGS) entry which is preliminary data.</text>
</comment>
<reference evidence="1" key="1">
    <citation type="submission" date="2022-03" db="EMBL/GenBank/DDBJ databases">
        <authorList>
            <person name="Brunel B."/>
        </authorList>
    </citation>
    <scope>NUCLEOTIDE SEQUENCE</scope>
    <source>
        <strain evidence="1">STM4922sample</strain>
    </source>
</reference>
<dbReference type="Proteomes" id="UP001152604">
    <property type="component" value="Unassembled WGS sequence"/>
</dbReference>
<evidence type="ECO:0000313" key="2">
    <source>
        <dbReference type="Proteomes" id="UP001152604"/>
    </source>
</evidence>
<evidence type="ECO:0000313" key="1">
    <source>
        <dbReference type="EMBL" id="CAH2397926.1"/>
    </source>
</evidence>
<protein>
    <submittedName>
        <fullName evidence="1">Uncharacterized protein</fullName>
    </submittedName>
</protein>
<gene>
    <name evidence="1" type="ORF">MES4922_190494</name>
</gene>
<name>A0ABM9DMQ7_9HYPH</name>
<keyword evidence="2" id="KW-1185">Reference proteome</keyword>
<dbReference type="EMBL" id="CAKXZS010000011">
    <property type="protein sequence ID" value="CAH2397926.1"/>
    <property type="molecule type" value="Genomic_DNA"/>
</dbReference>
<organism evidence="1 2">
    <name type="scientific">Mesorhizobium ventifaucium</name>
    <dbReference type="NCBI Taxonomy" id="666020"/>
    <lineage>
        <taxon>Bacteria</taxon>
        <taxon>Pseudomonadati</taxon>
        <taxon>Pseudomonadota</taxon>
        <taxon>Alphaproteobacteria</taxon>
        <taxon>Hyphomicrobiales</taxon>
        <taxon>Phyllobacteriaceae</taxon>
        <taxon>Mesorhizobium</taxon>
    </lineage>
</organism>